<name>A0ABZ0U4S3_9FIRM</name>
<feature type="transmembrane region" description="Helical" evidence="1">
    <location>
        <begin position="258"/>
        <end position="277"/>
    </location>
</feature>
<evidence type="ECO:0000313" key="3">
    <source>
        <dbReference type="Proteomes" id="UP001322744"/>
    </source>
</evidence>
<keyword evidence="3" id="KW-1185">Reference proteome</keyword>
<keyword evidence="1" id="KW-1133">Transmembrane helix</keyword>
<feature type="transmembrane region" description="Helical" evidence="1">
    <location>
        <begin position="371"/>
        <end position="390"/>
    </location>
</feature>
<feature type="transmembrane region" description="Helical" evidence="1">
    <location>
        <begin position="144"/>
        <end position="165"/>
    </location>
</feature>
<proteinExistence type="predicted"/>
<feature type="transmembrane region" description="Helical" evidence="1">
    <location>
        <begin position="546"/>
        <end position="565"/>
    </location>
</feature>
<organism evidence="2 3">
    <name type="scientific">Anaerocellum danielii</name>
    <dbReference type="NCBI Taxonomy" id="1387557"/>
    <lineage>
        <taxon>Bacteria</taxon>
        <taxon>Bacillati</taxon>
        <taxon>Bacillota</taxon>
        <taxon>Bacillota incertae sedis</taxon>
        <taxon>Caldicellulosiruptorales</taxon>
        <taxon>Caldicellulosiruptoraceae</taxon>
        <taxon>Anaerocellum</taxon>
    </lineage>
</organism>
<reference evidence="2 3" key="1">
    <citation type="submission" date="2023-12" db="EMBL/GenBank/DDBJ databases">
        <authorList>
            <person name="Manesh M.J.H."/>
            <person name="Bing R.G."/>
            <person name="Willard D.J."/>
            <person name="Kelly R.M."/>
        </authorList>
    </citation>
    <scope>NUCLEOTIDE SEQUENCE [LARGE SCALE GENOMIC DNA]</scope>
    <source>
        <strain evidence="2 3">DSM 8977</strain>
    </source>
</reference>
<evidence type="ECO:0000313" key="2">
    <source>
        <dbReference type="EMBL" id="WPX08720.1"/>
    </source>
</evidence>
<dbReference type="RefSeq" id="WP_045173260.1">
    <property type="nucleotide sequence ID" value="NZ_CP139957.1"/>
</dbReference>
<feature type="transmembrane region" description="Helical" evidence="1">
    <location>
        <begin position="61"/>
        <end position="83"/>
    </location>
</feature>
<keyword evidence="1" id="KW-0472">Membrane</keyword>
<accession>A0ABZ0U4S3</accession>
<feature type="transmembrane region" description="Helical" evidence="1">
    <location>
        <begin position="35"/>
        <end position="55"/>
    </location>
</feature>
<dbReference type="Proteomes" id="UP001322744">
    <property type="component" value="Chromosome"/>
</dbReference>
<feature type="transmembrane region" description="Helical" evidence="1">
    <location>
        <begin position="113"/>
        <end position="138"/>
    </location>
</feature>
<sequence>MTRFLKIYFLFIQEELYRRYNKIAKFFNLKRWETIYIPLKILELVVLYYVISIVLKISNNYNKNMVCLIFLLVYLLINLNLFYNVSVSKLQQKPEFELLYIYLPNKEIAFRMIFLYSYFSRQVEIVLIKFLIIILTLLHNMSGLLMFYVFIEVFLLLIYCLKYILNSNATSRIYFSFLFSRGCATLIIFFITKFVIQFLFDLRAVINKYKALKIPFDKILNSLDNITNNHFNRKYYYWIHKVEKLSNMVNNMLENNKTYIVAVIIEIAICFITFYILRKNISKSKRFFHYKKGRSINATVKNIFCFLFSRYTKPKIVNNNSLKAGFYKDICLFINYLKNLEPNKILECLFPYELFFAIGLSIAVAGTIQSFYVSVIIHFICIYLIMYGYIGTCNFMMEDLFKFNYDKKVSLALYCSEDFRFWDGLMIPKIKVLITFSALPILISSLLITLIFSYSLKLKTVFLLFNILIILITMKYAIIQRVKPYYLYFTRNIQHLLIYSEIENDESIMTIIKAPIAIVRYYLLFIPTGFLVVNTIFSLLRGMEWLYCYLTVCFCFISSLCIGVGKVDNYAKGRKVKSSYNKNF</sequence>
<evidence type="ECO:0000256" key="1">
    <source>
        <dbReference type="SAM" id="Phobius"/>
    </source>
</evidence>
<feature type="transmembrane region" description="Helical" evidence="1">
    <location>
        <begin position="345"/>
        <end position="365"/>
    </location>
</feature>
<evidence type="ECO:0008006" key="4">
    <source>
        <dbReference type="Google" id="ProtNLM"/>
    </source>
</evidence>
<keyword evidence="1" id="KW-0812">Transmembrane</keyword>
<feature type="transmembrane region" description="Helical" evidence="1">
    <location>
        <begin position="177"/>
        <end position="200"/>
    </location>
</feature>
<feature type="transmembrane region" description="Helical" evidence="1">
    <location>
        <begin position="460"/>
        <end position="478"/>
    </location>
</feature>
<dbReference type="EMBL" id="CP139957">
    <property type="protein sequence ID" value="WPX08720.1"/>
    <property type="molecule type" value="Genomic_DNA"/>
</dbReference>
<gene>
    <name evidence="2" type="ORF">SOJ16_002629</name>
</gene>
<protein>
    <recommendedName>
        <fullName evidence="4">ABC transporter permease</fullName>
    </recommendedName>
</protein>
<feature type="transmembrane region" description="Helical" evidence="1">
    <location>
        <begin position="432"/>
        <end position="454"/>
    </location>
</feature>
<feature type="transmembrane region" description="Helical" evidence="1">
    <location>
        <begin position="521"/>
        <end position="540"/>
    </location>
</feature>